<accession>A0ABQ2V7A0</accession>
<feature type="domain" description="dTDP-4-dehydro-6-deoxy-alpha-D-glucopyranose 2,3-dehydratase" evidence="1">
    <location>
        <begin position="38"/>
        <end position="237"/>
    </location>
</feature>
<evidence type="ECO:0000259" key="1">
    <source>
        <dbReference type="Pfam" id="PF03559"/>
    </source>
</evidence>
<dbReference type="EMBL" id="BMRE01000051">
    <property type="protein sequence ID" value="GGU72538.1"/>
    <property type="molecule type" value="Genomic_DNA"/>
</dbReference>
<evidence type="ECO:0000313" key="2">
    <source>
        <dbReference type="EMBL" id="GGU72538.1"/>
    </source>
</evidence>
<dbReference type="InterPro" id="IPR038153">
    <property type="entry name" value="EvaA-like_sf"/>
</dbReference>
<dbReference type="RefSeq" id="WP_189258542.1">
    <property type="nucleotide sequence ID" value="NZ_BMRE01000051.1"/>
</dbReference>
<proteinExistence type="predicted"/>
<gene>
    <name evidence="2" type="ORF">GCM10010178_75230</name>
</gene>
<keyword evidence="3" id="KW-1185">Reference proteome</keyword>
<feature type="domain" description="dTDP-4-dehydro-6-deoxy-alpha-D-glucopyranose 2,3-dehydratase" evidence="1">
    <location>
        <begin position="267"/>
        <end position="467"/>
    </location>
</feature>
<name>A0ABQ2V7A0_9PSEU</name>
<dbReference type="InterPro" id="IPR005212">
    <property type="entry name" value="EvaA-like"/>
</dbReference>
<comment type="caution">
    <text evidence="2">The sequence shown here is derived from an EMBL/GenBank/DDBJ whole genome shotgun (WGS) entry which is preliminary data.</text>
</comment>
<reference evidence="3" key="1">
    <citation type="journal article" date="2019" name="Int. J. Syst. Evol. Microbiol.">
        <title>The Global Catalogue of Microorganisms (GCM) 10K type strain sequencing project: providing services to taxonomists for standard genome sequencing and annotation.</title>
        <authorList>
            <consortium name="The Broad Institute Genomics Platform"/>
            <consortium name="The Broad Institute Genome Sequencing Center for Infectious Disease"/>
            <person name="Wu L."/>
            <person name="Ma J."/>
        </authorList>
    </citation>
    <scope>NUCLEOTIDE SEQUENCE [LARGE SCALE GENOMIC DNA]</scope>
    <source>
        <strain evidence="3">JCM 3296</strain>
    </source>
</reference>
<evidence type="ECO:0000313" key="3">
    <source>
        <dbReference type="Proteomes" id="UP000649573"/>
    </source>
</evidence>
<dbReference type="Pfam" id="PF03559">
    <property type="entry name" value="Hexose_dehydrat"/>
    <property type="match status" value="2"/>
</dbReference>
<dbReference type="Gene3D" id="3.90.79.40">
    <property type="entry name" value="EvaA sugar 2,3-dehydratase subunit"/>
    <property type="match status" value="2"/>
</dbReference>
<protein>
    <submittedName>
        <fullName evidence="2">NDP-hexose 2,3-dehydratase</fullName>
    </submittedName>
</protein>
<dbReference type="Proteomes" id="UP000649573">
    <property type="component" value="Unassembled WGS sequence"/>
</dbReference>
<sequence>MTSTQARTASLRPREDPDIPARLAVSADTLHGTHLPTEQFSVWMKEREAAHAFEVVPIPFDQLNGWSFHPQTGNLGHVSGKFFTVEGLRVRQPKQVWHQPIINQAEVGILGILVKEFDGVLHFLMQAKMEPGNPNLLQLSPTVQATRSNYMRVHQGSSVRYLEYFAGAERGRVVADVLQSEHGAWFYRKRNRNMVVEVTGDVPLHDDFCWLTLGQINELMARDNVVNMDARTVLACLPQVPSSSSKDGFRSALALSRDQDAGALHTTAEVLSWFSWQRSETELDIQRIALYDLPGWYRTDTEIAREDGRFFKVVAADVRADSREVKGWSQPLFQPHGLGIAAFVAREYCGVLHLLVHARVEGGFADAVELGPTVQCVPWNYRSSDSPPFLDQVLAAGSSRIRYEAIHSEEGGRFLEAESRYLIVEADHTVPDDPPDGYAWVTVGQLADLLRHGQYVNVQARTLIACLNSLR</sequence>
<organism evidence="2 3">
    <name type="scientific">Lentzea flava</name>
    <dbReference type="NCBI Taxonomy" id="103732"/>
    <lineage>
        <taxon>Bacteria</taxon>
        <taxon>Bacillati</taxon>
        <taxon>Actinomycetota</taxon>
        <taxon>Actinomycetes</taxon>
        <taxon>Pseudonocardiales</taxon>
        <taxon>Pseudonocardiaceae</taxon>
        <taxon>Lentzea</taxon>
    </lineage>
</organism>